<keyword evidence="3" id="KW-1185">Reference proteome</keyword>
<feature type="compositionally biased region" description="Low complexity" evidence="1">
    <location>
        <begin position="60"/>
        <end position="71"/>
    </location>
</feature>
<protein>
    <submittedName>
        <fullName evidence="2">Uncharacterized protein</fullName>
    </submittedName>
</protein>
<feature type="region of interest" description="Disordered" evidence="1">
    <location>
        <begin position="57"/>
        <end position="86"/>
    </location>
</feature>
<evidence type="ECO:0000313" key="2">
    <source>
        <dbReference type="EMBL" id="KAL0004096.1"/>
    </source>
</evidence>
<sequence>MSLLGWRCGGALLKLNTIASSSSATASASTTSSSLLNLIRHNSKRCLSFASNHEEEKNSHSQCPHQHSSSSNKARILVRGRSRGDKESMKRLEITGLPHWSEPVHCKLVGITFDDERGISSTLADANDILDTNLDIVYSKKTGYLSRCSRSVGYPRFFQRDKLVTKSQASSIALATSEASDILSG</sequence>
<name>A0AAW2D4H2_9ROSI</name>
<dbReference type="Proteomes" id="UP001459277">
    <property type="component" value="Unassembled WGS sequence"/>
</dbReference>
<proteinExistence type="predicted"/>
<gene>
    <name evidence="2" type="ORF">SO802_011657</name>
</gene>
<comment type="caution">
    <text evidence="2">The sequence shown here is derived from an EMBL/GenBank/DDBJ whole genome shotgun (WGS) entry which is preliminary data.</text>
</comment>
<evidence type="ECO:0000313" key="3">
    <source>
        <dbReference type="Proteomes" id="UP001459277"/>
    </source>
</evidence>
<dbReference type="AlphaFoldDB" id="A0AAW2D4H2"/>
<reference evidence="2 3" key="1">
    <citation type="submission" date="2024-01" db="EMBL/GenBank/DDBJ databases">
        <title>A telomere-to-telomere, gap-free genome of sweet tea (Lithocarpus litseifolius).</title>
        <authorList>
            <person name="Zhou J."/>
        </authorList>
    </citation>
    <scope>NUCLEOTIDE SEQUENCE [LARGE SCALE GENOMIC DNA]</scope>
    <source>
        <strain evidence="2">Zhou-2022a</strain>
        <tissue evidence="2">Leaf</tissue>
    </source>
</reference>
<dbReference type="EMBL" id="JAZDWU010000004">
    <property type="protein sequence ID" value="KAL0004096.1"/>
    <property type="molecule type" value="Genomic_DNA"/>
</dbReference>
<organism evidence="2 3">
    <name type="scientific">Lithocarpus litseifolius</name>
    <dbReference type="NCBI Taxonomy" id="425828"/>
    <lineage>
        <taxon>Eukaryota</taxon>
        <taxon>Viridiplantae</taxon>
        <taxon>Streptophyta</taxon>
        <taxon>Embryophyta</taxon>
        <taxon>Tracheophyta</taxon>
        <taxon>Spermatophyta</taxon>
        <taxon>Magnoliopsida</taxon>
        <taxon>eudicotyledons</taxon>
        <taxon>Gunneridae</taxon>
        <taxon>Pentapetalae</taxon>
        <taxon>rosids</taxon>
        <taxon>fabids</taxon>
        <taxon>Fagales</taxon>
        <taxon>Fagaceae</taxon>
        <taxon>Lithocarpus</taxon>
    </lineage>
</organism>
<accession>A0AAW2D4H2</accession>
<evidence type="ECO:0000256" key="1">
    <source>
        <dbReference type="SAM" id="MobiDB-lite"/>
    </source>
</evidence>